<protein>
    <submittedName>
        <fullName evidence="2">Uncharacterized protein</fullName>
    </submittedName>
</protein>
<evidence type="ECO:0000313" key="3">
    <source>
        <dbReference type="Proteomes" id="UP000887013"/>
    </source>
</evidence>
<name>A0A8X6NT63_NEPPI</name>
<dbReference type="InterPro" id="IPR052709">
    <property type="entry name" value="Transposase-MT_Hybrid"/>
</dbReference>
<feature type="region of interest" description="Disordered" evidence="1">
    <location>
        <begin position="1"/>
        <end position="28"/>
    </location>
</feature>
<keyword evidence="3" id="KW-1185">Reference proteome</keyword>
<accession>A0A8X6NT63</accession>
<comment type="caution">
    <text evidence="2">The sequence shown here is derived from an EMBL/GenBank/DDBJ whole genome shotgun (WGS) entry which is preliminary data.</text>
</comment>
<dbReference type="Proteomes" id="UP000887013">
    <property type="component" value="Unassembled WGS sequence"/>
</dbReference>
<dbReference type="PANTHER" id="PTHR46060">
    <property type="entry name" value="MARINER MOS1 TRANSPOSASE-LIKE PROTEIN"/>
    <property type="match status" value="1"/>
</dbReference>
<dbReference type="OrthoDB" id="6420373at2759"/>
<evidence type="ECO:0000313" key="2">
    <source>
        <dbReference type="EMBL" id="GFT31726.1"/>
    </source>
</evidence>
<gene>
    <name evidence="2" type="ORF">NPIL_682421</name>
</gene>
<evidence type="ECO:0000256" key="1">
    <source>
        <dbReference type="SAM" id="MobiDB-lite"/>
    </source>
</evidence>
<reference evidence="2" key="1">
    <citation type="submission" date="2020-08" db="EMBL/GenBank/DDBJ databases">
        <title>Multicomponent nature underlies the extraordinary mechanical properties of spider dragline silk.</title>
        <authorList>
            <person name="Kono N."/>
            <person name="Nakamura H."/>
            <person name="Mori M."/>
            <person name="Yoshida Y."/>
            <person name="Ohtoshi R."/>
            <person name="Malay A.D."/>
            <person name="Moran D.A.P."/>
            <person name="Tomita M."/>
            <person name="Numata K."/>
            <person name="Arakawa K."/>
        </authorList>
    </citation>
    <scope>NUCLEOTIDE SEQUENCE</scope>
</reference>
<organism evidence="2 3">
    <name type="scientific">Nephila pilipes</name>
    <name type="common">Giant wood spider</name>
    <name type="synonym">Nephila maculata</name>
    <dbReference type="NCBI Taxonomy" id="299642"/>
    <lineage>
        <taxon>Eukaryota</taxon>
        <taxon>Metazoa</taxon>
        <taxon>Ecdysozoa</taxon>
        <taxon>Arthropoda</taxon>
        <taxon>Chelicerata</taxon>
        <taxon>Arachnida</taxon>
        <taxon>Araneae</taxon>
        <taxon>Araneomorphae</taxon>
        <taxon>Entelegynae</taxon>
        <taxon>Araneoidea</taxon>
        <taxon>Nephilidae</taxon>
        <taxon>Nephila</taxon>
    </lineage>
</organism>
<sequence>MFLEGREDAEDEDYSGRPSTSHSDKNVKKVRDLLNSDRRLRILVDECNIPEGNVHRIISHRRFRHTEELNEVGPQEFMPQGQTANDHFELEVLKRLHSKAKCVGKEIGYTWRLHHDNRPSPSLSLSVWRNAV</sequence>
<dbReference type="EMBL" id="BMAW01061552">
    <property type="protein sequence ID" value="GFT31726.1"/>
    <property type="molecule type" value="Genomic_DNA"/>
</dbReference>
<dbReference type="AlphaFoldDB" id="A0A8X6NT63"/>
<dbReference type="PANTHER" id="PTHR46060:SF1">
    <property type="entry name" value="MARINER MOS1 TRANSPOSASE-LIKE PROTEIN"/>
    <property type="match status" value="1"/>
</dbReference>
<proteinExistence type="predicted"/>